<keyword evidence="2" id="KW-0963">Cytoplasm</keyword>
<evidence type="ECO:0000256" key="2">
    <source>
        <dbReference type="ARBA" id="ARBA00022490"/>
    </source>
</evidence>
<dbReference type="InterPro" id="IPR031248">
    <property type="entry name" value="RNF213"/>
</dbReference>
<reference evidence="9 10" key="1">
    <citation type="submission" date="2024-11" db="EMBL/GenBank/DDBJ databases">
        <title>Chromosome-level genome assembly of the freshwater bivalve Anodonta woodiana.</title>
        <authorList>
            <person name="Chen X."/>
        </authorList>
    </citation>
    <scope>NUCLEOTIDE SEQUENCE [LARGE SCALE GENOMIC DNA]</scope>
    <source>
        <strain evidence="9">MN2024</strain>
        <tissue evidence="9">Gills</tissue>
    </source>
</reference>
<evidence type="ECO:0000313" key="10">
    <source>
        <dbReference type="Proteomes" id="UP001634394"/>
    </source>
</evidence>
<evidence type="ECO:0000256" key="1">
    <source>
        <dbReference type="ARBA" id="ARBA00004496"/>
    </source>
</evidence>
<evidence type="ECO:0000313" key="9">
    <source>
        <dbReference type="EMBL" id="KAL3881532.1"/>
    </source>
</evidence>
<dbReference type="AlphaFoldDB" id="A0ABD3X654"/>
<sequence length="1011" mass="116015">EKEVHNNLEKYFSKAKVVIGPDNKDRETHIVQLSQLVIQCLEDSLYMECTEDNEINLGATFLTDAEQLITNGPDMVERLYAIAKARVGLAIAAKHIHETIVKQGHVVTLQEQDLIGKAASLCEGDCKWPKIFLIKYLCRCYGVDSYEAICTKTDVEYLKWIKYQETAGNVREVLDRYIVCGPQYIDIRETITLVVLGEDINQLDKAIQDMKIPEKRKEILLCLALHREITMSILRDPVKNKVTPKESFLPTMPQDDEQEIRKAFQQGSYINDNPHFYRCPNGHLYVIGDCGKPGKEGKCHACGATIGGQNHHLNEGNSLDQGGVDRTESGHILGHAENRTQIGPERSLAPAYCGIIRLMTHLTMILGANIDSMAVSQFIHPTITDDKVSHFLWEHVEYDIDDLHRTLGKSLDDVLMLMHCILSVMMEELAENEMNMDEMCGLTTVKARDDWEKSFSEKYVAPTLQNMENVLKEFNQQLAEDKRLGSDPLPCIVYEKAIQQENINYEMPQEIASMWHYRSRITMDHLHMEFEVQMKSFEGQLKVLQLFLKEEHHLRAIRYIPSILRLHRILIQKYQWKLDRADASTITVNMLKELHGDDELKRLLDEYAEVWELVKEDLVYVPKKYRRCRIDGSTPLSQLLPTSADEGQCAYHVLEFLFRKQNDFLDDYYKEVKKSIKDIPHVKVRDITPAHLISYHPEQDILPLVLANCNYSFEVGKETTIEYNFTNLERQIIDRFLFGKSWIDIEITLMVYRAQYTNVAVFRKLQERIPQESLSSGVRHKISEEFHTLPDLCQALDNLDIAISFLKSIGGNPENSLVKFMVETLKMEEPLLSPKAQQVCQYRHTKSLWLLLSLEKTKMIAFHNQVIFDAVPEQFHEQLSPVLQGQMMTFLQPMSIERHDILIELMFECIILVISVPQNPDAEDYVDTKDNNKERINCLNKCQGSPSQSIAKFMLCSRLECCILINGGIGTTTKGTTMQTDIPVVATKSTRNPTFTDKGIAPLTTTSSSRD</sequence>
<dbReference type="PANTHER" id="PTHR22605">
    <property type="entry name" value="RZ-TYPE DOMAIN-CONTAINING PROTEIN"/>
    <property type="match status" value="1"/>
</dbReference>
<protein>
    <recommendedName>
        <fullName evidence="8">RZ-type domain-containing protein</fullName>
    </recommendedName>
</protein>
<keyword evidence="3" id="KW-0479">Metal-binding</keyword>
<dbReference type="InterPro" id="IPR046439">
    <property type="entry name" value="ZF_RZ_dom"/>
</dbReference>
<dbReference type="GO" id="GO:0008270">
    <property type="term" value="F:zinc ion binding"/>
    <property type="evidence" value="ECO:0007669"/>
    <property type="project" value="UniProtKB-KW"/>
</dbReference>
<keyword evidence="6" id="KW-0391">Immunity</keyword>
<feature type="domain" description="RZ-type" evidence="8">
    <location>
        <begin position="252"/>
        <end position="329"/>
    </location>
</feature>
<organism evidence="9 10">
    <name type="scientific">Sinanodonta woodiana</name>
    <name type="common">Chinese pond mussel</name>
    <name type="synonym">Anodonta woodiana</name>
    <dbReference type="NCBI Taxonomy" id="1069815"/>
    <lineage>
        <taxon>Eukaryota</taxon>
        <taxon>Metazoa</taxon>
        <taxon>Spiralia</taxon>
        <taxon>Lophotrochozoa</taxon>
        <taxon>Mollusca</taxon>
        <taxon>Bivalvia</taxon>
        <taxon>Autobranchia</taxon>
        <taxon>Heteroconchia</taxon>
        <taxon>Palaeoheterodonta</taxon>
        <taxon>Unionida</taxon>
        <taxon>Unionoidea</taxon>
        <taxon>Unionidae</taxon>
        <taxon>Unioninae</taxon>
        <taxon>Sinanodonta</taxon>
    </lineage>
</organism>
<dbReference type="Proteomes" id="UP001634394">
    <property type="component" value="Unassembled WGS sequence"/>
</dbReference>
<gene>
    <name evidence="9" type="ORF">ACJMK2_027964</name>
</gene>
<feature type="non-terminal residue" evidence="9">
    <location>
        <position position="1"/>
    </location>
</feature>
<evidence type="ECO:0000256" key="4">
    <source>
        <dbReference type="ARBA" id="ARBA00022771"/>
    </source>
</evidence>
<name>A0ABD3X654_SINWO</name>
<comment type="caution">
    <text evidence="9">The sequence shown here is derived from an EMBL/GenBank/DDBJ whole genome shotgun (WGS) entry which is preliminary data.</text>
</comment>
<keyword evidence="4" id="KW-0863">Zinc-finger</keyword>
<dbReference type="PANTHER" id="PTHR22605:SF16">
    <property type="entry name" value="E3 UBIQUITIN-PROTEIN LIGASE RNF213"/>
    <property type="match status" value="1"/>
</dbReference>
<dbReference type="GO" id="GO:0005737">
    <property type="term" value="C:cytoplasm"/>
    <property type="evidence" value="ECO:0007669"/>
    <property type="project" value="UniProtKB-SubCell"/>
</dbReference>
<evidence type="ECO:0000256" key="7">
    <source>
        <dbReference type="SAM" id="MobiDB-lite"/>
    </source>
</evidence>
<evidence type="ECO:0000256" key="6">
    <source>
        <dbReference type="ARBA" id="ARBA00022859"/>
    </source>
</evidence>
<keyword evidence="5" id="KW-0862">Zinc</keyword>
<dbReference type="Pfam" id="PF20173">
    <property type="entry name" value="ZnF_RZ-type"/>
    <property type="match status" value="1"/>
</dbReference>
<evidence type="ECO:0000259" key="8">
    <source>
        <dbReference type="PROSITE" id="PS51981"/>
    </source>
</evidence>
<evidence type="ECO:0000256" key="3">
    <source>
        <dbReference type="ARBA" id="ARBA00022723"/>
    </source>
</evidence>
<dbReference type="GO" id="GO:0002376">
    <property type="term" value="P:immune system process"/>
    <property type="evidence" value="ECO:0007669"/>
    <property type="project" value="UniProtKB-KW"/>
</dbReference>
<keyword evidence="10" id="KW-1185">Reference proteome</keyword>
<dbReference type="PROSITE" id="PS51981">
    <property type="entry name" value="ZF_RZ"/>
    <property type="match status" value="1"/>
</dbReference>
<accession>A0ABD3X654</accession>
<comment type="subcellular location">
    <subcellularLocation>
        <location evidence="1">Cytoplasm</location>
    </subcellularLocation>
</comment>
<proteinExistence type="predicted"/>
<dbReference type="EMBL" id="JBJQND010000003">
    <property type="protein sequence ID" value="KAL3881532.1"/>
    <property type="molecule type" value="Genomic_DNA"/>
</dbReference>
<evidence type="ECO:0000256" key="5">
    <source>
        <dbReference type="ARBA" id="ARBA00022833"/>
    </source>
</evidence>
<feature type="region of interest" description="Disordered" evidence="7">
    <location>
        <begin position="310"/>
        <end position="329"/>
    </location>
</feature>